<dbReference type="InterPro" id="IPR036188">
    <property type="entry name" value="FAD/NAD-bd_sf"/>
</dbReference>
<protein>
    <recommendedName>
        <fullName evidence="2">Amine oxidase domain-containing protein</fullName>
    </recommendedName>
</protein>
<keyword evidence="4" id="KW-1185">Reference proteome</keyword>
<evidence type="ECO:0000313" key="4">
    <source>
        <dbReference type="Proteomes" id="UP000507470"/>
    </source>
</evidence>
<feature type="domain" description="Amine oxidase" evidence="2">
    <location>
        <begin position="89"/>
        <end position="403"/>
    </location>
</feature>
<dbReference type="Gene3D" id="3.50.50.60">
    <property type="entry name" value="FAD/NAD(P)-binding domain"/>
    <property type="match status" value="1"/>
</dbReference>
<dbReference type="PANTHER" id="PTHR10742">
    <property type="entry name" value="FLAVIN MONOAMINE OXIDASE"/>
    <property type="match status" value="1"/>
</dbReference>
<sequence length="562" mass="63377">MKFILFLLCFTWTKTQCELLQAVLLDENNPNVNFDEIADTDPLFSDTVVIDDSGVPGTGEASHTTNADVSKRGCDDIAIIGAGISGSFIAWRLRNSNKSISVYEYSNRIGGRIFTSHINGVKGFNAELGAMRFHESSHQLLNKTARQLGLTVIDFPLGYGASDSTLMFLRGVHMRYNEVGSKMPYHLKPEEKIPYRKLIWEIFVNNTDYLQHKHRDSFHLKTQDGLELYKQSIQAVFAKTISTELAHYIKDINSFLSDFGTTSAAYALPASSPITPGESSYDMKTIKEGFSAIPKRLINQFKNASSKHHVFLHNNLKGITKNHDGTYQLHFDNHRTHLAQDQCATKVILAINRLALEHLNWSVLKQHNIRDLITKSVRDAHAVKFFLAYDQPWWKNSKMYAEFAISDTPIHRTYDFGPVAGTNISVLDAVYSDNDVTLWEELVKRGPRVFGNSVHSVTPETVFVIHKYLAAIYNIDMHTIPKPVGGVIGIWDAYPIGGAWSEWLPGYIMPDVEKQMVKPSLQDEVYVASNAFNSKSLSFWSESSLEAAELVLEHFNITTFKT</sequence>
<dbReference type="AlphaFoldDB" id="A0A6J7ZVV7"/>
<dbReference type="GO" id="GO:0001716">
    <property type="term" value="F:L-amino-acid oxidase activity"/>
    <property type="evidence" value="ECO:0007669"/>
    <property type="project" value="TreeGrafter"/>
</dbReference>
<dbReference type="InterPro" id="IPR002937">
    <property type="entry name" value="Amino_oxidase"/>
</dbReference>
<reference evidence="3 4" key="1">
    <citation type="submission" date="2020-06" db="EMBL/GenBank/DDBJ databases">
        <authorList>
            <person name="Li R."/>
            <person name="Bekaert M."/>
        </authorList>
    </citation>
    <scope>NUCLEOTIDE SEQUENCE [LARGE SCALE GENOMIC DNA]</scope>
    <source>
        <strain evidence="4">wild</strain>
    </source>
</reference>
<dbReference type="SUPFAM" id="SSF51905">
    <property type="entry name" value="FAD/NAD(P)-binding domain"/>
    <property type="match status" value="1"/>
</dbReference>
<dbReference type="OrthoDB" id="5977782at2759"/>
<dbReference type="Pfam" id="PF01593">
    <property type="entry name" value="Amino_oxidase"/>
    <property type="match status" value="1"/>
</dbReference>
<dbReference type="Proteomes" id="UP000507470">
    <property type="component" value="Unassembled WGS sequence"/>
</dbReference>
<keyword evidence="1" id="KW-0732">Signal</keyword>
<dbReference type="InterPro" id="IPR050281">
    <property type="entry name" value="Flavin_monoamine_oxidase"/>
</dbReference>
<evidence type="ECO:0000259" key="2">
    <source>
        <dbReference type="Pfam" id="PF01593"/>
    </source>
</evidence>
<feature type="chain" id="PRO_5026916112" description="Amine oxidase domain-containing protein" evidence="1">
    <location>
        <begin position="18"/>
        <end position="562"/>
    </location>
</feature>
<proteinExistence type="predicted"/>
<gene>
    <name evidence="3" type="ORF">MCOR_819</name>
</gene>
<feature type="signal peptide" evidence="1">
    <location>
        <begin position="1"/>
        <end position="17"/>
    </location>
</feature>
<dbReference type="GO" id="GO:0009063">
    <property type="term" value="P:amino acid catabolic process"/>
    <property type="evidence" value="ECO:0007669"/>
    <property type="project" value="TreeGrafter"/>
</dbReference>
<dbReference type="PANTHER" id="PTHR10742:SF342">
    <property type="entry name" value="AMINE OXIDASE"/>
    <property type="match status" value="1"/>
</dbReference>
<evidence type="ECO:0000256" key="1">
    <source>
        <dbReference type="SAM" id="SignalP"/>
    </source>
</evidence>
<dbReference type="EMBL" id="CACVKT020000192">
    <property type="protein sequence ID" value="CAC5356861.1"/>
    <property type="molecule type" value="Genomic_DNA"/>
</dbReference>
<evidence type="ECO:0000313" key="3">
    <source>
        <dbReference type="EMBL" id="CAC5356861.1"/>
    </source>
</evidence>
<accession>A0A6J7ZVV7</accession>
<organism evidence="3 4">
    <name type="scientific">Mytilus coruscus</name>
    <name type="common">Sea mussel</name>
    <dbReference type="NCBI Taxonomy" id="42192"/>
    <lineage>
        <taxon>Eukaryota</taxon>
        <taxon>Metazoa</taxon>
        <taxon>Spiralia</taxon>
        <taxon>Lophotrochozoa</taxon>
        <taxon>Mollusca</taxon>
        <taxon>Bivalvia</taxon>
        <taxon>Autobranchia</taxon>
        <taxon>Pteriomorphia</taxon>
        <taxon>Mytilida</taxon>
        <taxon>Mytiloidea</taxon>
        <taxon>Mytilidae</taxon>
        <taxon>Mytilinae</taxon>
        <taxon>Mytilus</taxon>
    </lineage>
</organism>
<name>A0A6J7ZVV7_MYTCO</name>